<sequence>MKREQNPDFLSVVAVCAQIPTSGAWRTGRDPMTTSSRSLDLGTVADCNFPLPAFPSVEASPPGQGSPLSSLLPSASVPESMTISKYFLSSFCRCQDDSWACTSRQCLCACSCVTVDFTECGMKSGVCVPGRGLGVWCMVV</sequence>
<keyword evidence="2" id="KW-1185">Reference proteome</keyword>
<evidence type="ECO:0000313" key="1">
    <source>
        <dbReference type="EMBL" id="KAJ8786662.1"/>
    </source>
</evidence>
<gene>
    <name evidence="1" type="ORF">J1605_006151</name>
</gene>
<proteinExistence type="predicted"/>
<reference evidence="1 2" key="1">
    <citation type="submission" date="2022-11" db="EMBL/GenBank/DDBJ databases">
        <title>Whole genome sequence of Eschrichtius robustus ER-17-0199.</title>
        <authorList>
            <person name="Bruniche-Olsen A."/>
            <person name="Black A.N."/>
            <person name="Fields C.J."/>
            <person name="Walden K."/>
            <person name="Dewoody J.A."/>
        </authorList>
    </citation>
    <scope>NUCLEOTIDE SEQUENCE [LARGE SCALE GENOMIC DNA]</scope>
    <source>
        <strain evidence="1">ER-17-0199</strain>
        <tissue evidence="1">Blubber</tissue>
    </source>
</reference>
<accession>A0AB34H1L7</accession>
<evidence type="ECO:0000313" key="2">
    <source>
        <dbReference type="Proteomes" id="UP001159641"/>
    </source>
</evidence>
<name>A0AB34H1L7_ESCRO</name>
<comment type="caution">
    <text evidence="1">The sequence shown here is derived from an EMBL/GenBank/DDBJ whole genome shotgun (WGS) entry which is preliminary data.</text>
</comment>
<dbReference type="Proteomes" id="UP001159641">
    <property type="component" value="Unassembled WGS sequence"/>
</dbReference>
<dbReference type="AlphaFoldDB" id="A0AB34H1L7"/>
<protein>
    <submittedName>
        <fullName evidence="1">Uncharacterized protein</fullName>
    </submittedName>
</protein>
<organism evidence="1 2">
    <name type="scientific">Eschrichtius robustus</name>
    <name type="common">California gray whale</name>
    <name type="synonym">Eschrichtius gibbosus</name>
    <dbReference type="NCBI Taxonomy" id="9764"/>
    <lineage>
        <taxon>Eukaryota</taxon>
        <taxon>Metazoa</taxon>
        <taxon>Chordata</taxon>
        <taxon>Craniata</taxon>
        <taxon>Vertebrata</taxon>
        <taxon>Euteleostomi</taxon>
        <taxon>Mammalia</taxon>
        <taxon>Eutheria</taxon>
        <taxon>Laurasiatheria</taxon>
        <taxon>Artiodactyla</taxon>
        <taxon>Whippomorpha</taxon>
        <taxon>Cetacea</taxon>
        <taxon>Mysticeti</taxon>
        <taxon>Eschrichtiidae</taxon>
        <taxon>Eschrichtius</taxon>
    </lineage>
</organism>
<dbReference type="EMBL" id="JAIQCJ010001983">
    <property type="protein sequence ID" value="KAJ8786662.1"/>
    <property type="molecule type" value="Genomic_DNA"/>
</dbReference>